<keyword evidence="1" id="KW-0812">Transmembrane</keyword>
<evidence type="ECO:0000313" key="3">
    <source>
        <dbReference type="EMBL" id="HIY67529.1"/>
    </source>
</evidence>
<feature type="domain" description="Low molecular weight protein antigen 6 PH" evidence="2">
    <location>
        <begin position="53"/>
        <end position="133"/>
    </location>
</feature>
<keyword evidence="1" id="KW-1133">Transmembrane helix</keyword>
<keyword evidence="1" id="KW-0472">Membrane</keyword>
<feature type="transmembrane region" description="Helical" evidence="1">
    <location>
        <begin position="33"/>
        <end position="52"/>
    </location>
</feature>
<evidence type="ECO:0000256" key="1">
    <source>
        <dbReference type="SAM" id="Phobius"/>
    </source>
</evidence>
<name>A0A9D1YX91_9MICO</name>
<protein>
    <submittedName>
        <fullName evidence="3">PH domain-containing protein</fullName>
    </submittedName>
</protein>
<dbReference type="Proteomes" id="UP000824005">
    <property type="component" value="Unassembled WGS sequence"/>
</dbReference>
<dbReference type="InterPro" id="IPR019692">
    <property type="entry name" value="CFP-6_PH"/>
</dbReference>
<proteinExistence type="predicted"/>
<reference evidence="3" key="1">
    <citation type="journal article" date="2021" name="PeerJ">
        <title>Extensive microbial diversity within the chicken gut microbiome revealed by metagenomics and culture.</title>
        <authorList>
            <person name="Gilroy R."/>
            <person name="Ravi A."/>
            <person name="Getino M."/>
            <person name="Pursley I."/>
            <person name="Horton D.L."/>
            <person name="Alikhan N.F."/>
            <person name="Baker D."/>
            <person name="Gharbi K."/>
            <person name="Hall N."/>
            <person name="Watson M."/>
            <person name="Adriaenssens E.M."/>
            <person name="Foster-Nyarko E."/>
            <person name="Jarju S."/>
            <person name="Secka A."/>
            <person name="Antonio M."/>
            <person name="Oren A."/>
            <person name="Chaudhuri R.R."/>
            <person name="La Ragione R."/>
            <person name="Hildebrand F."/>
            <person name="Pallen M.J."/>
        </authorList>
    </citation>
    <scope>NUCLEOTIDE SEQUENCE</scope>
    <source>
        <strain evidence="3">ChiGjej1B1-98</strain>
    </source>
</reference>
<dbReference type="AlphaFoldDB" id="A0A9D1YX91"/>
<reference evidence="3" key="2">
    <citation type="submission" date="2021-04" db="EMBL/GenBank/DDBJ databases">
        <authorList>
            <person name="Gilroy R."/>
        </authorList>
    </citation>
    <scope>NUCLEOTIDE SEQUENCE</scope>
    <source>
        <strain evidence="3">ChiGjej1B1-98</strain>
    </source>
</reference>
<evidence type="ECO:0000259" key="2">
    <source>
        <dbReference type="Pfam" id="PF10756"/>
    </source>
</evidence>
<dbReference type="EMBL" id="DXDC01000451">
    <property type="protein sequence ID" value="HIY67529.1"/>
    <property type="molecule type" value="Genomic_DNA"/>
</dbReference>
<organism evidence="3 4">
    <name type="scientific">Candidatus Agrococcus pullicola</name>
    <dbReference type="NCBI Taxonomy" id="2838429"/>
    <lineage>
        <taxon>Bacteria</taxon>
        <taxon>Bacillati</taxon>
        <taxon>Actinomycetota</taxon>
        <taxon>Actinomycetes</taxon>
        <taxon>Micrococcales</taxon>
        <taxon>Microbacteriaceae</taxon>
        <taxon>Agrococcus</taxon>
    </lineage>
</organism>
<feature type="transmembrane region" description="Helical" evidence="1">
    <location>
        <begin position="7"/>
        <end position="27"/>
    </location>
</feature>
<accession>A0A9D1YX91</accession>
<feature type="transmembrane region" description="Helical" evidence="1">
    <location>
        <begin position="177"/>
        <end position="195"/>
    </location>
</feature>
<evidence type="ECO:0000313" key="4">
    <source>
        <dbReference type="Proteomes" id="UP000824005"/>
    </source>
</evidence>
<comment type="caution">
    <text evidence="3">The sequence shown here is derived from an EMBL/GenBank/DDBJ whole genome shotgun (WGS) entry which is preliminary data.</text>
</comment>
<dbReference type="Pfam" id="PF10756">
    <property type="entry name" value="bPH_6"/>
    <property type="match status" value="1"/>
</dbReference>
<sequence>MSRTNRGLALLSAFFVVSFGIAMGFYAYGPQGYAIVAVGIAWLLLTIYFCLWRPKLEVADDSVRIVNPLRTVDIPWSTVTYVDTKFTLTIFTPFGRFPAACAPQPGQLASRRAIKRVEKEPNSHTALNSGVRIGDLPGTESGDAAALVRDRWDTWRDRVRDDAPDADAHAPDKRRHYGVIATMVLMPLAVVVLALQ</sequence>
<gene>
    <name evidence="3" type="ORF">H9830_14790</name>
</gene>